<dbReference type="Gene3D" id="6.10.140.140">
    <property type="match status" value="1"/>
</dbReference>
<organism evidence="3 4">
    <name type="scientific">Gopherus agassizii</name>
    <name type="common">Agassiz's desert tortoise</name>
    <dbReference type="NCBI Taxonomy" id="38772"/>
    <lineage>
        <taxon>Eukaryota</taxon>
        <taxon>Metazoa</taxon>
        <taxon>Chordata</taxon>
        <taxon>Craniata</taxon>
        <taxon>Vertebrata</taxon>
        <taxon>Euteleostomi</taxon>
        <taxon>Archelosauria</taxon>
        <taxon>Testudinata</taxon>
        <taxon>Testudines</taxon>
        <taxon>Cryptodira</taxon>
        <taxon>Durocryptodira</taxon>
        <taxon>Testudinoidea</taxon>
        <taxon>Testudinidae</taxon>
        <taxon>Gopherus</taxon>
    </lineage>
</organism>
<dbReference type="InterPro" id="IPR036051">
    <property type="entry name" value="KRAB_dom_sf"/>
</dbReference>
<accession>A0A452HUV8</accession>
<dbReference type="Ensembl" id="ENSGAGT00000021501.1">
    <property type="protein sequence ID" value="ENSGAGP00000018862.1"/>
    <property type="gene ID" value="ENSGAGG00000013957.1"/>
</dbReference>
<dbReference type="CDD" id="cd07765">
    <property type="entry name" value="KRAB_A-box"/>
    <property type="match status" value="1"/>
</dbReference>
<evidence type="ECO:0000313" key="4">
    <source>
        <dbReference type="Proteomes" id="UP000291020"/>
    </source>
</evidence>
<dbReference type="InterPro" id="IPR001909">
    <property type="entry name" value="KRAB"/>
</dbReference>
<reference evidence="3" key="3">
    <citation type="submission" date="2025-09" db="UniProtKB">
        <authorList>
            <consortium name="Ensembl"/>
        </authorList>
    </citation>
    <scope>IDENTIFICATION</scope>
</reference>
<feature type="region of interest" description="Disordered" evidence="1">
    <location>
        <begin position="1"/>
        <end position="54"/>
    </location>
</feature>
<reference evidence="3" key="2">
    <citation type="submission" date="2025-08" db="UniProtKB">
        <authorList>
            <consortium name="Ensembl"/>
        </authorList>
    </citation>
    <scope>IDENTIFICATION</scope>
</reference>
<evidence type="ECO:0000256" key="1">
    <source>
        <dbReference type="SAM" id="MobiDB-lite"/>
    </source>
</evidence>
<dbReference type="AlphaFoldDB" id="A0A452HUV8"/>
<sequence length="183" mass="19498">MCEAGPATERESPQEWDGDHVSQPVGQGARKEGIRRNKGGSTGSQISDPPGTLTAASLPREVAVYFIREEGALLDPTQRALYRDIMQENYDNVTSLGFPVSKPSVISQLEGEEEPWVLDLQGSEENEILRSPCAGEEPLPARPNMGLEAGTVGGPGFPYISGSQPGVHVHRGVHRGIPGGSIS</sequence>
<protein>
    <recommendedName>
        <fullName evidence="2">KRAB domain-containing protein</fullName>
    </recommendedName>
</protein>
<dbReference type="SMART" id="SM00349">
    <property type="entry name" value="KRAB"/>
    <property type="match status" value="1"/>
</dbReference>
<dbReference type="PANTHER" id="PTHR23232">
    <property type="entry name" value="KRAB DOMAIN C2H2 ZINC FINGER"/>
    <property type="match status" value="1"/>
</dbReference>
<reference evidence="4" key="1">
    <citation type="journal article" date="2017" name="PLoS ONE">
        <title>The Agassiz's desert tortoise genome provides a resource for the conservation of a threatened species.</title>
        <authorList>
            <person name="Tollis M."/>
            <person name="DeNardo D.F."/>
            <person name="Cornelius J.A."/>
            <person name="Dolby G.A."/>
            <person name="Edwards T."/>
            <person name="Henen B.T."/>
            <person name="Karl A.E."/>
            <person name="Murphy R.W."/>
            <person name="Kusumi K."/>
        </authorList>
    </citation>
    <scope>NUCLEOTIDE SEQUENCE [LARGE SCALE GENOMIC DNA]</scope>
</reference>
<dbReference type="Pfam" id="PF01352">
    <property type="entry name" value="KRAB"/>
    <property type="match status" value="1"/>
</dbReference>
<dbReference type="Proteomes" id="UP000291020">
    <property type="component" value="Unassembled WGS sequence"/>
</dbReference>
<dbReference type="InterPro" id="IPR050169">
    <property type="entry name" value="Krueppel_C2H2_ZnF"/>
</dbReference>
<proteinExistence type="predicted"/>
<name>A0A452HUV8_9SAUR</name>
<dbReference type="PANTHER" id="PTHR23232:SF142">
    <property type="entry name" value="GASTRULA ZINC FINGER PROTEIN XLCGF57.1-LIKE-RELATED"/>
    <property type="match status" value="1"/>
</dbReference>
<dbReference type="STRING" id="38772.ENSGAGP00000018862"/>
<feature type="compositionally biased region" description="Basic and acidic residues" evidence="1">
    <location>
        <begin position="8"/>
        <end position="20"/>
    </location>
</feature>
<dbReference type="SUPFAM" id="SSF109640">
    <property type="entry name" value="KRAB domain (Kruppel-associated box)"/>
    <property type="match status" value="1"/>
</dbReference>
<evidence type="ECO:0000259" key="2">
    <source>
        <dbReference type="PROSITE" id="PS50805"/>
    </source>
</evidence>
<evidence type="ECO:0000313" key="3">
    <source>
        <dbReference type="Ensembl" id="ENSGAGP00000018862.1"/>
    </source>
</evidence>
<dbReference type="PROSITE" id="PS50805">
    <property type="entry name" value="KRAB"/>
    <property type="match status" value="1"/>
</dbReference>
<keyword evidence="4" id="KW-1185">Reference proteome</keyword>
<dbReference type="GO" id="GO:0006355">
    <property type="term" value="P:regulation of DNA-templated transcription"/>
    <property type="evidence" value="ECO:0007669"/>
    <property type="project" value="InterPro"/>
</dbReference>
<feature type="domain" description="KRAB" evidence="2">
    <location>
        <begin position="57"/>
        <end position="128"/>
    </location>
</feature>